<comment type="caution">
    <text evidence="3">The sequence shown here is derived from an EMBL/GenBank/DDBJ whole genome shotgun (WGS) entry which is preliminary data.</text>
</comment>
<gene>
    <name evidence="3" type="ORF">O4J56_10510</name>
</gene>
<feature type="chain" id="PRO_5046278762" evidence="2">
    <location>
        <begin position="22"/>
        <end position="227"/>
    </location>
</feature>
<sequence>MALSTLGRAVAVLTAAAAAAAALTGCSEEPDDTKGGLPEGYVYVAQGGQYTDADLSIGVGSISDGTAALHLSADDIDGTEVVRAGEGDTVEAGHRSITVHRVDEGDRDEEGVALTVDGGGEDGGDQDAGASEDASPSAEPSQGASASGDPLDDPAVFAALPGRRTTHEGVTFALGSSLDGVARILVSAEGHEDEEIEVETGDKVDVAGRTVMAVEVRKESVFLKFTD</sequence>
<keyword evidence="2" id="KW-0732">Signal</keyword>
<name>A0ABT4U288_9ACTN</name>
<keyword evidence="4" id="KW-1185">Reference proteome</keyword>
<feature type="region of interest" description="Disordered" evidence="1">
    <location>
        <begin position="101"/>
        <end position="156"/>
    </location>
</feature>
<organism evidence="3 4">
    <name type="scientific">Nocardiopsis endophytica</name>
    <dbReference type="NCBI Taxonomy" id="3018445"/>
    <lineage>
        <taxon>Bacteria</taxon>
        <taxon>Bacillati</taxon>
        <taxon>Actinomycetota</taxon>
        <taxon>Actinomycetes</taxon>
        <taxon>Streptosporangiales</taxon>
        <taxon>Nocardiopsidaceae</taxon>
        <taxon>Nocardiopsis</taxon>
    </lineage>
</organism>
<reference evidence="3 4" key="1">
    <citation type="submission" date="2023-01" db="EMBL/GenBank/DDBJ databases">
        <title>Draft genome sequence of Nocardiopsis sp. RSe5-2 isolated from halophytes.</title>
        <authorList>
            <person name="Duangmal K."/>
            <person name="Chantavorakit T."/>
        </authorList>
    </citation>
    <scope>NUCLEOTIDE SEQUENCE [LARGE SCALE GENOMIC DNA]</scope>
    <source>
        <strain evidence="3 4">RSe5-2</strain>
    </source>
</reference>
<evidence type="ECO:0000256" key="1">
    <source>
        <dbReference type="SAM" id="MobiDB-lite"/>
    </source>
</evidence>
<proteinExistence type="predicted"/>
<dbReference type="Proteomes" id="UP001527866">
    <property type="component" value="Unassembled WGS sequence"/>
</dbReference>
<evidence type="ECO:0000256" key="2">
    <source>
        <dbReference type="SAM" id="SignalP"/>
    </source>
</evidence>
<feature type="signal peptide" evidence="2">
    <location>
        <begin position="1"/>
        <end position="21"/>
    </location>
</feature>
<evidence type="ECO:0000313" key="4">
    <source>
        <dbReference type="Proteomes" id="UP001527866"/>
    </source>
</evidence>
<protein>
    <submittedName>
        <fullName evidence="3">Uncharacterized protein</fullName>
    </submittedName>
</protein>
<evidence type="ECO:0000313" key="3">
    <source>
        <dbReference type="EMBL" id="MDA2811068.1"/>
    </source>
</evidence>
<feature type="compositionally biased region" description="Low complexity" evidence="1">
    <location>
        <begin position="127"/>
        <end position="141"/>
    </location>
</feature>
<dbReference type="RefSeq" id="WP_270685533.1">
    <property type="nucleotide sequence ID" value="NZ_JAQFWQ010000023.1"/>
</dbReference>
<accession>A0ABT4U288</accession>
<dbReference type="EMBL" id="JAQFWQ010000023">
    <property type="protein sequence ID" value="MDA2811068.1"/>
    <property type="molecule type" value="Genomic_DNA"/>
</dbReference>